<feature type="transmembrane region" description="Helical" evidence="1">
    <location>
        <begin position="37"/>
        <end position="58"/>
    </location>
</feature>
<dbReference type="EMBL" id="JACMSC010000020">
    <property type="protein sequence ID" value="KAG6472890.1"/>
    <property type="molecule type" value="Genomic_DNA"/>
</dbReference>
<keyword evidence="1" id="KW-0812">Transmembrane</keyword>
<keyword evidence="1" id="KW-1133">Transmembrane helix</keyword>
<organism evidence="2 3">
    <name type="scientific">Zingiber officinale</name>
    <name type="common">Ginger</name>
    <name type="synonym">Amomum zingiber</name>
    <dbReference type="NCBI Taxonomy" id="94328"/>
    <lineage>
        <taxon>Eukaryota</taxon>
        <taxon>Viridiplantae</taxon>
        <taxon>Streptophyta</taxon>
        <taxon>Embryophyta</taxon>
        <taxon>Tracheophyta</taxon>
        <taxon>Spermatophyta</taxon>
        <taxon>Magnoliopsida</taxon>
        <taxon>Liliopsida</taxon>
        <taxon>Zingiberales</taxon>
        <taxon>Zingiberaceae</taxon>
        <taxon>Zingiber</taxon>
    </lineage>
</organism>
<reference evidence="2 3" key="1">
    <citation type="submission" date="2020-08" db="EMBL/GenBank/DDBJ databases">
        <title>Plant Genome Project.</title>
        <authorList>
            <person name="Zhang R.-G."/>
        </authorList>
    </citation>
    <scope>NUCLEOTIDE SEQUENCE [LARGE SCALE GENOMIC DNA]</scope>
    <source>
        <tissue evidence="2">Rhizome</tissue>
    </source>
</reference>
<evidence type="ECO:0000313" key="3">
    <source>
        <dbReference type="Proteomes" id="UP000734854"/>
    </source>
</evidence>
<dbReference type="Proteomes" id="UP000734854">
    <property type="component" value="Unassembled WGS sequence"/>
</dbReference>
<evidence type="ECO:0000256" key="1">
    <source>
        <dbReference type="SAM" id="Phobius"/>
    </source>
</evidence>
<evidence type="ECO:0000313" key="2">
    <source>
        <dbReference type="EMBL" id="KAG6472890.1"/>
    </source>
</evidence>
<dbReference type="AlphaFoldDB" id="A0A8J5C5H6"/>
<gene>
    <name evidence="2" type="ORF">ZIOFF_070368</name>
</gene>
<protein>
    <submittedName>
        <fullName evidence="2">Uncharacterized protein</fullName>
    </submittedName>
</protein>
<comment type="caution">
    <text evidence="2">The sequence shown here is derived from an EMBL/GenBank/DDBJ whole genome shotgun (WGS) entry which is preliminary data.</text>
</comment>
<name>A0A8J5C5H6_ZINOF</name>
<keyword evidence="3" id="KW-1185">Reference proteome</keyword>
<proteinExistence type="predicted"/>
<sequence>MEGVDADLNAWSFLAVARQLVVTFLDLLWVDMELESLFILLCFYTSSFSYNFAGVWWIHNWETICVLKCSE</sequence>
<keyword evidence="1" id="KW-0472">Membrane</keyword>
<accession>A0A8J5C5H6</accession>